<dbReference type="Proteomes" id="UP000327085">
    <property type="component" value="Chromosome 1"/>
</dbReference>
<evidence type="ECO:0000313" key="2">
    <source>
        <dbReference type="Proteomes" id="UP000327085"/>
    </source>
</evidence>
<accession>A0A5E4GI28</accession>
<dbReference type="GO" id="GO:0016787">
    <property type="term" value="F:hydrolase activity"/>
    <property type="evidence" value="ECO:0007669"/>
    <property type="project" value="UniProtKB-KW"/>
</dbReference>
<sequence>MKVKEKEKGSMDILSLFSFYTSGVLSLALEVSMNEHDFDQKGEERILGVSPSLPFFASESVCNVESHQYHICLQDFKYVMKEFLTYRNPGPLFLLPKGKMFGHPPYAPIVLPSWLSENDVNY</sequence>
<gene>
    <name evidence="1" type="ORF">ALMOND_2B004742</name>
</gene>
<dbReference type="AlphaFoldDB" id="A0A5E4GI28"/>
<reference evidence="2" key="1">
    <citation type="journal article" date="2020" name="Plant J.">
        <title>Transposons played a major role in the diversification between the closely related almond and peach genomes: results from the almond genome sequence.</title>
        <authorList>
            <person name="Alioto T."/>
            <person name="Alexiou K.G."/>
            <person name="Bardil A."/>
            <person name="Barteri F."/>
            <person name="Castanera R."/>
            <person name="Cruz F."/>
            <person name="Dhingra A."/>
            <person name="Duval H."/>
            <person name="Fernandez I Marti A."/>
            <person name="Frias L."/>
            <person name="Galan B."/>
            <person name="Garcia J.L."/>
            <person name="Howad W."/>
            <person name="Gomez-Garrido J."/>
            <person name="Gut M."/>
            <person name="Julca I."/>
            <person name="Morata J."/>
            <person name="Puigdomenech P."/>
            <person name="Ribeca P."/>
            <person name="Rubio Cabetas M.J."/>
            <person name="Vlasova A."/>
            <person name="Wirthensohn M."/>
            <person name="Garcia-Mas J."/>
            <person name="Gabaldon T."/>
            <person name="Casacuberta J.M."/>
            <person name="Arus P."/>
        </authorList>
    </citation>
    <scope>NUCLEOTIDE SEQUENCE [LARGE SCALE GENOMIC DNA]</scope>
    <source>
        <strain evidence="2">cv. Texas</strain>
    </source>
</reference>
<name>A0A5E4GI28_PRUDU</name>
<dbReference type="EMBL" id="CABIKO010000775">
    <property type="protein sequence ID" value="VVA39360.1"/>
    <property type="molecule type" value="Genomic_DNA"/>
</dbReference>
<evidence type="ECO:0000313" key="1">
    <source>
        <dbReference type="EMBL" id="VVA39360.1"/>
    </source>
</evidence>
<protein>
    <submittedName>
        <fullName evidence="1">PREDICTED: bifunctional epoxide hydrolase 2</fullName>
    </submittedName>
</protein>
<dbReference type="InParanoid" id="A0A5E4GI28"/>
<dbReference type="Gramene" id="VVA39360">
    <property type="protein sequence ID" value="VVA39360"/>
    <property type="gene ID" value="Prudul26B004742"/>
</dbReference>
<organism evidence="1 2">
    <name type="scientific">Prunus dulcis</name>
    <name type="common">Almond</name>
    <name type="synonym">Amygdalus dulcis</name>
    <dbReference type="NCBI Taxonomy" id="3755"/>
    <lineage>
        <taxon>Eukaryota</taxon>
        <taxon>Viridiplantae</taxon>
        <taxon>Streptophyta</taxon>
        <taxon>Embryophyta</taxon>
        <taxon>Tracheophyta</taxon>
        <taxon>Spermatophyta</taxon>
        <taxon>Magnoliopsida</taxon>
        <taxon>eudicotyledons</taxon>
        <taxon>Gunneridae</taxon>
        <taxon>Pentapetalae</taxon>
        <taxon>rosids</taxon>
        <taxon>fabids</taxon>
        <taxon>Rosales</taxon>
        <taxon>Rosaceae</taxon>
        <taxon>Amygdaloideae</taxon>
        <taxon>Amygdaleae</taxon>
        <taxon>Prunus</taxon>
    </lineage>
</organism>
<proteinExistence type="predicted"/>
<keyword evidence="1" id="KW-0378">Hydrolase</keyword>